<dbReference type="GO" id="GO:0006412">
    <property type="term" value="P:translation"/>
    <property type="evidence" value="ECO:0007669"/>
    <property type="project" value="TreeGrafter"/>
</dbReference>
<feature type="domain" description="Ribosome maturation factor RimP N-terminal" evidence="5">
    <location>
        <begin position="30"/>
        <end position="104"/>
    </location>
</feature>
<keyword evidence="2 3" id="KW-0690">Ribosome biogenesis</keyword>
<organism evidence="6 7">
    <name type="scientific">Zhihengliuella flava</name>
    <dbReference type="NCBI Taxonomy" id="1285193"/>
    <lineage>
        <taxon>Bacteria</taxon>
        <taxon>Bacillati</taxon>
        <taxon>Actinomycetota</taxon>
        <taxon>Actinomycetes</taxon>
        <taxon>Micrococcales</taxon>
        <taxon>Micrococcaceae</taxon>
        <taxon>Zhihengliuella</taxon>
    </lineage>
</organism>
<dbReference type="Proteomes" id="UP000625033">
    <property type="component" value="Unassembled WGS sequence"/>
</dbReference>
<dbReference type="InterPro" id="IPR035956">
    <property type="entry name" value="RimP_N_sf"/>
</dbReference>
<evidence type="ECO:0000256" key="4">
    <source>
        <dbReference type="SAM" id="MobiDB-lite"/>
    </source>
</evidence>
<name>A0A931GEQ2_9MICC</name>
<dbReference type="GO" id="GO:0000028">
    <property type="term" value="P:ribosomal small subunit assembly"/>
    <property type="evidence" value="ECO:0007669"/>
    <property type="project" value="TreeGrafter"/>
</dbReference>
<dbReference type="SUPFAM" id="SSF75420">
    <property type="entry name" value="YhbC-like, N-terminal domain"/>
    <property type="match status" value="1"/>
</dbReference>
<dbReference type="CDD" id="cd01734">
    <property type="entry name" value="YlxS_C"/>
    <property type="match status" value="1"/>
</dbReference>
<keyword evidence="7" id="KW-1185">Reference proteome</keyword>
<comment type="similarity">
    <text evidence="3">Belongs to the RimP family.</text>
</comment>
<dbReference type="HAMAP" id="MF_01077">
    <property type="entry name" value="RimP"/>
    <property type="match status" value="1"/>
</dbReference>
<dbReference type="InterPro" id="IPR003728">
    <property type="entry name" value="Ribosome_maturation_RimP"/>
</dbReference>
<comment type="subcellular location">
    <subcellularLocation>
        <location evidence="3">Cytoplasm</location>
    </subcellularLocation>
</comment>
<dbReference type="NCBIfam" id="NF000930">
    <property type="entry name" value="PRK00092.2-2"/>
    <property type="match status" value="1"/>
</dbReference>
<dbReference type="Gene3D" id="3.30.300.70">
    <property type="entry name" value="RimP-like superfamily, N-terminal"/>
    <property type="match status" value="1"/>
</dbReference>
<evidence type="ECO:0000256" key="3">
    <source>
        <dbReference type="HAMAP-Rule" id="MF_01077"/>
    </source>
</evidence>
<dbReference type="InterPro" id="IPR028998">
    <property type="entry name" value="RimP_C"/>
</dbReference>
<protein>
    <recommendedName>
        <fullName evidence="3">Ribosome maturation factor RimP</fullName>
    </recommendedName>
</protein>
<accession>A0A931GEQ2</accession>
<dbReference type="Pfam" id="PF02576">
    <property type="entry name" value="RimP_N"/>
    <property type="match status" value="1"/>
</dbReference>
<dbReference type="InterPro" id="IPR028989">
    <property type="entry name" value="RimP_N"/>
</dbReference>
<evidence type="ECO:0000256" key="1">
    <source>
        <dbReference type="ARBA" id="ARBA00022490"/>
    </source>
</evidence>
<evidence type="ECO:0000259" key="5">
    <source>
        <dbReference type="Pfam" id="PF02576"/>
    </source>
</evidence>
<evidence type="ECO:0000256" key="2">
    <source>
        <dbReference type="ARBA" id="ARBA00022517"/>
    </source>
</evidence>
<evidence type="ECO:0000313" key="6">
    <source>
        <dbReference type="EMBL" id="MBG6083807.1"/>
    </source>
</evidence>
<reference evidence="6" key="1">
    <citation type="submission" date="2020-11" db="EMBL/GenBank/DDBJ databases">
        <title>Sequencing the genomes of 1000 actinobacteria strains.</title>
        <authorList>
            <person name="Klenk H.-P."/>
        </authorList>
    </citation>
    <scope>NUCLEOTIDE SEQUENCE</scope>
    <source>
        <strain evidence="6">DSM 26152</strain>
    </source>
</reference>
<gene>
    <name evidence="3" type="primary">rimP</name>
    <name evidence="6" type="ORF">IW252_000574</name>
</gene>
<feature type="region of interest" description="Disordered" evidence="4">
    <location>
        <begin position="1"/>
        <end position="20"/>
    </location>
</feature>
<evidence type="ECO:0000313" key="7">
    <source>
        <dbReference type="Proteomes" id="UP000625033"/>
    </source>
</evidence>
<dbReference type="PANTHER" id="PTHR33867">
    <property type="entry name" value="RIBOSOME MATURATION FACTOR RIMP"/>
    <property type="match status" value="1"/>
</dbReference>
<dbReference type="PANTHER" id="PTHR33867:SF1">
    <property type="entry name" value="RIBOSOME MATURATION FACTOR RIMP"/>
    <property type="match status" value="1"/>
</dbReference>
<keyword evidence="1 3" id="KW-0963">Cytoplasm</keyword>
<dbReference type="GO" id="GO:0005829">
    <property type="term" value="C:cytosol"/>
    <property type="evidence" value="ECO:0007669"/>
    <property type="project" value="TreeGrafter"/>
</dbReference>
<comment type="function">
    <text evidence="3">Required for maturation of 30S ribosomal subunits.</text>
</comment>
<proteinExistence type="inferred from homology"/>
<sequence length="197" mass="21683">MATTSNMWEELMPGTPENAQPEADRLTEYLRPTVASHGLILEEVELRRSGTHRVVHVVVDRETGTDGVDLDTIAEVSESVSRALDQDPQDSEAPYDLEVSSFGVSRPLTEPRHWRRNLGRMVTARIAGADNVTGRLREVTDGGVVLVPEIQPKKGMKPKPGDPVSLPFEQVVHGKVEVEFNRPDPGAETILDSNEEA</sequence>
<comment type="caution">
    <text evidence="6">The sequence shown here is derived from an EMBL/GenBank/DDBJ whole genome shotgun (WGS) entry which is preliminary data.</text>
</comment>
<dbReference type="EMBL" id="JADOTZ010000001">
    <property type="protein sequence ID" value="MBG6083807.1"/>
    <property type="molecule type" value="Genomic_DNA"/>
</dbReference>
<dbReference type="AlphaFoldDB" id="A0A931GEQ2"/>